<organism evidence="1 2">
    <name type="scientific">Heterodera trifolii</name>
    <dbReference type="NCBI Taxonomy" id="157864"/>
    <lineage>
        <taxon>Eukaryota</taxon>
        <taxon>Metazoa</taxon>
        <taxon>Ecdysozoa</taxon>
        <taxon>Nematoda</taxon>
        <taxon>Chromadorea</taxon>
        <taxon>Rhabditida</taxon>
        <taxon>Tylenchina</taxon>
        <taxon>Tylenchomorpha</taxon>
        <taxon>Tylenchoidea</taxon>
        <taxon>Heteroderidae</taxon>
        <taxon>Heteroderinae</taxon>
        <taxon>Heterodera</taxon>
    </lineage>
</organism>
<accession>A0ABD2JER7</accession>
<dbReference type="AlphaFoldDB" id="A0ABD2JER7"/>
<name>A0ABD2JER7_9BILA</name>
<protein>
    <submittedName>
        <fullName evidence="1">Uncharacterized protein</fullName>
    </submittedName>
</protein>
<evidence type="ECO:0000313" key="2">
    <source>
        <dbReference type="Proteomes" id="UP001620626"/>
    </source>
</evidence>
<proteinExistence type="predicted"/>
<keyword evidence="2" id="KW-1185">Reference proteome</keyword>
<dbReference type="Proteomes" id="UP001620626">
    <property type="component" value="Unassembled WGS sequence"/>
</dbReference>
<evidence type="ECO:0000313" key="1">
    <source>
        <dbReference type="EMBL" id="KAL3089115.1"/>
    </source>
</evidence>
<comment type="caution">
    <text evidence="1">The sequence shown here is derived from an EMBL/GenBank/DDBJ whole genome shotgun (WGS) entry which is preliminary data.</text>
</comment>
<reference evidence="1 2" key="1">
    <citation type="submission" date="2024-10" db="EMBL/GenBank/DDBJ databases">
        <authorList>
            <person name="Kim D."/>
        </authorList>
    </citation>
    <scope>NUCLEOTIDE SEQUENCE [LARGE SCALE GENOMIC DNA]</scope>
    <source>
        <strain evidence="1">BH-2024</strain>
    </source>
</reference>
<sequence length="121" mass="14196">MEKDTYVDNIVLGIDQDKTIGQTYRLLKTVFQDAGMNVREFVSNDWSEIEKLPEADRGKKEETKFIGKDISMQQKFITMSCTAFRMRPKWDWAALFISEPVPMKERKLSSHSPKAWLYQLN</sequence>
<dbReference type="EMBL" id="JBICBT010000988">
    <property type="protein sequence ID" value="KAL3089115.1"/>
    <property type="molecule type" value="Genomic_DNA"/>
</dbReference>
<gene>
    <name evidence="1" type="ORF">niasHT_028621</name>
</gene>